<reference evidence="14" key="1">
    <citation type="journal article" date="2015" name="Mol. Biol. Evol.">
        <title>Prevertebrate Local Gene Duplication Facilitated Expansion of the Neuropeptide GPCR Superfamily.</title>
        <authorList>
            <person name="Yun S."/>
            <person name="Furlong M."/>
            <person name="Sim M."/>
            <person name="Cho M."/>
            <person name="Park S."/>
            <person name="Cho E.B."/>
            <person name="Reyes-Alcaraz A."/>
            <person name="Hwang J.I."/>
            <person name="Kim J."/>
            <person name="Seong J.Y."/>
        </authorList>
    </citation>
    <scope>NUCLEOTIDE SEQUENCE</scope>
</reference>
<evidence type="ECO:0000256" key="4">
    <source>
        <dbReference type="ARBA" id="ARBA00022989"/>
    </source>
</evidence>
<feature type="transmembrane region" description="Helical" evidence="12">
    <location>
        <begin position="162"/>
        <end position="182"/>
    </location>
</feature>
<feature type="domain" description="G-protein coupled receptors family 1 profile" evidence="13">
    <location>
        <begin position="60"/>
        <end position="318"/>
    </location>
</feature>
<evidence type="ECO:0000256" key="1">
    <source>
        <dbReference type="ARBA" id="ARBA00004651"/>
    </source>
</evidence>
<comment type="similarity">
    <text evidence="11">Belongs to the G-protein coupled receptor 1 family.</text>
</comment>
<feature type="transmembrane region" description="Helical" evidence="12">
    <location>
        <begin position="131"/>
        <end position="150"/>
    </location>
</feature>
<evidence type="ECO:0000256" key="11">
    <source>
        <dbReference type="RuleBase" id="RU000688"/>
    </source>
</evidence>
<dbReference type="GO" id="GO:0005886">
    <property type="term" value="C:plasma membrane"/>
    <property type="evidence" value="ECO:0007669"/>
    <property type="project" value="UniProtKB-SubCell"/>
</dbReference>
<keyword evidence="9" id="KW-0325">Glycoprotein</keyword>
<feature type="transmembrane region" description="Helical" evidence="12">
    <location>
        <begin position="42"/>
        <end position="68"/>
    </location>
</feature>
<keyword evidence="4 12" id="KW-1133">Transmembrane helix</keyword>
<dbReference type="OMA" id="IGNLMTM"/>
<evidence type="ECO:0000256" key="5">
    <source>
        <dbReference type="ARBA" id="ARBA00023040"/>
    </source>
</evidence>
<dbReference type="Ensembl" id="ENSPMAT00000007290.1">
    <property type="protein sequence ID" value="ENSPMAP00000007258.1"/>
    <property type="gene ID" value="ENSPMAG00000006581.1"/>
</dbReference>
<accession>S4RPX2</accession>
<dbReference type="STRING" id="7757.ENSPMAP00000007258"/>
<evidence type="ECO:0000256" key="12">
    <source>
        <dbReference type="SAM" id="Phobius"/>
    </source>
</evidence>
<dbReference type="PANTHER" id="PTHR24243:SF234">
    <property type="entry name" value="GROWTH HORMONE SECRETAGOGUE RECEPTOR TYPE 1-LIKE"/>
    <property type="match status" value="1"/>
</dbReference>
<keyword evidence="2" id="KW-1003">Cell membrane</keyword>
<evidence type="ECO:0000256" key="2">
    <source>
        <dbReference type="ARBA" id="ARBA00022475"/>
    </source>
</evidence>
<dbReference type="Gene3D" id="1.20.1070.10">
    <property type="entry name" value="Rhodopsin 7-helix transmembrane proteins"/>
    <property type="match status" value="1"/>
</dbReference>
<dbReference type="PRINTS" id="PR00237">
    <property type="entry name" value="GPCRRHODOPSN"/>
</dbReference>
<keyword evidence="6 12" id="KW-0472">Membrane</keyword>
<dbReference type="InterPro" id="IPR000276">
    <property type="entry name" value="GPCR_Rhodpsn"/>
</dbReference>
<name>S4RPX2_PETMA</name>
<dbReference type="InterPro" id="IPR003905">
    <property type="entry name" value="GHS-R/MTLR"/>
</dbReference>
<dbReference type="PANTHER" id="PTHR24243">
    <property type="entry name" value="G-PROTEIN COUPLED RECEPTOR"/>
    <property type="match status" value="1"/>
</dbReference>
<dbReference type="PROSITE" id="PS00237">
    <property type="entry name" value="G_PROTEIN_RECEP_F1_1"/>
    <property type="match status" value="1"/>
</dbReference>
<keyword evidence="10 11" id="KW-0807">Transducer</keyword>
<keyword evidence="8 11" id="KW-0675">Receptor</keyword>
<proteinExistence type="evidence at transcript level"/>
<evidence type="ECO:0000256" key="10">
    <source>
        <dbReference type="ARBA" id="ARBA00023224"/>
    </source>
</evidence>
<evidence type="ECO:0000256" key="7">
    <source>
        <dbReference type="ARBA" id="ARBA00023157"/>
    </source>
</evidence>
<evidence type="ECO:0000313" key="14">
    <source>
        <dbReference type="EMBL" id="ALG00017.1"/>
    </source>
</evidence>
<evidence type="ECO:0000313" key="15">
    <source>
        <dbReference type="Ensembl" id="ENSPMAP00000007258.1"/>
    </source>
</evidence>
<comment type="subcellular location">
    <subcellularLocation>
        <location evidence="1">Cell membrane</location>
        <topology evidence="1">Multi-pass membrane protein</topology>
    </subcellularLocation>
</comment>
<evidence type="ECO:0000256" key="9">
    <source>
        <dbReference type="ARBA" id="ARBA00023180"/>
    </source>
</evidence>
<evidence type="ECO:0000256" key="3">
    <source>
        <dbReference type="ARBA" id="ARBA00022692"/>
    </source>
</evidence>
<feature type="transmembrane region" description="Helical" evidence="12">
    <location>
        <begin position="259"/>
        <end position="281"/>
    </location>
</feature>
<dbReference type="GO" id="GO:0004930">
    <property type="term" value="F:G protein-coupled receptor activity"/>
    <property type="evidence" value="ECO:0007669"/>
    <property type="project" value="UniProtKB-KW"/>
</dbReference>
<feature type="transmembrane region" description="Helical" evidence="12">
    <location>
        <begin position="207"/>
        <end position="230"/>
    </location>
</feature>
<dbReference type="GeneTree" id="ENSGT01120000271823"/>
<keyword evidence="3 11" id="KW-0812">Transmembrane</keyword>
<keyword evidence="5 11" id="KW-0297">G-protein coupled receptor</keyword>
<feature type="transmembrane region" description="Helical" evidence="12">
    <location>
        <begin position="80"/>
        <end position="101"/>
    </location>
</feature>
<dbReference type="Pfam" id="PF00001">
    <property type="entry name" value="7tm_1"/>
    <property type="match status" value="1"/>
</dbReference>
<dbReference type="SUPFAM" id="SSF81321">
    <property type="entry name" value="Family A G protein-coupled receptor-like"/>
    <property type="match status" value="1"/>
</dbReference>
<dbReference type="PROSITE" id="PS50262">
    <property type="entry name" value="G_PROTEIN_RECEP_F1_2"/>
    <property type="match status" value="1"/>
</dbReference>
<dbReference type="PRINTS" id="PR01417">
    <property type="entry name" value="GHSRECEPTOR"/>
</dbReference>
<dbReference type="EMBL" id="KT261569">
    <property type="protein sequence ID" value="ALG00017.1"/>
    <property type="molecule type" value="mRNA"/>
</dbReference>
<organism evidence="15">
    <name type="scientific">Petromyzon marinus</name>
    <name type="common">Sea lamprey</name>
    <dbReference type="NCBI Taxonomy" id="7757"/>
    <lineage>
        <taxon>Eukaryota</taxon>
        <taxon>Metazoa</taxon>
        <taxon>Chordata</taxon>
        <taxon>Craniata</taxon>
        <taxon>Vertebrata</taxon>
        <taxon>Cyclostomata</taxon>
        <taxon>Hyperoartia</taxon>
        <taxon>Petromyzontiformes</taxon>
        <taxon>Petromyzontidae</taxon>
        <taxon>Petromyzon</taxon>
    </lineage>
</organism>
<feature type="transmembrane region" description="Helical" evidence="12">
    <location>
        <begin position="301"/>
        <end position="321"/>
    </location>
</feature>
<gene>
    <name evidence="14" type="primary">GHSR</name>
</gene>
<dbReference type="HOGENOM" id="CLU_009579_6_5_1"/>
<evidence type="ECO:0000259" key="13">
    <source>
        <dbReference type="PROSITE" id="PS50262"/>
    </source>
</evidence>
<sequence length="334" mass="37766">MSTATSEVAVVLNTSTEPMAGGANSSSPSSSAEYQGLFSPPLLAVVTTTSVLLFAFGVLGNSMTIAVFSRTHEMRTTTYLYLSSMAVSDLLIFSCMPFDLYRLWRYRPWLFGDFLCRCFQYVSESCTYATILHITALSVERYLAICFPLWAKVAITRRRVRALILGLWALALGSAGPVISIVSVQVEKREPVCKVTDEARKSGRLEIITWMSTAYFFLPVFCLAVLYGLIGRRLWLRRTEAVVPCMVQHEKAHRQTVRMLVAVVVAFVVCWLPFHVGRLIFAWHVTKRSQFVHDLSQYLNLTSFVLFYLSSAINPLLYNFMSRKYRAAARRPRG</sequence>
<dbReference type="InterPro" id="IPR017452">
    <property type="entry name" value="GPCR_Rhodpsn_7TM"/>
</dbReference>
<evidence type="ECO:0000256" key="6">
    <source>
        <dbReference type="ARBA" id="ARBA00023136"/>
    </source>
</evidence>
<reference evidence="15" key="2">
    <citation type="submission" date="2025-05" db="UniProtKB">
        <authorList>
            <consortium name="Ensembl"/>
        </authorList>
    </citation>
    <scope>IDENTIFICATION</scope>
</reference>
<evidence type="ECO:0000256" key="8">
    <source>
        <dbReference type="ARBA" id="ARBA00023170"/>
    </source>
</evidence>
<protein>
    <submittedName>
        <fullName evidence="14 15">Growth hormone secretagogue receptor</fullName>
    </submittedName>
</protein>
<dbReference type="AlphaFoldDB" id="S4RPX2"/>
<keyword evidence="7" id="KW-1015">Disulfide bond</keyword>